<dbReference type="EMBL" id="CAAALY010260389">
    <property type="protein sequence ID" value="VEL39189.1"/>
    <property type="molecule type" value="Genomic_DNA"/>
</dbReference>
<evidence type="ECO:0000313" key="3">
    <source>
        <dbReference type="Proteomes" id="UP000784294"/>
    </source>
</evidence>
<feature type="compositionally biased region" description="Polar residues" evidence="1">
    <location>
        <begin position="298"/>
        <end position="308"/>
    </location>
</feature>
<dbReference type="Proteomes" id="UP000784294">
    <property type="component" value="Unassembled WGS sequence"/>
</dbReference>
<proteinExistence type="predicted"/>
<sequence length="333" mass="35483">MSCFSNLSRTSTASRLSCAYSSSLHRLLSSCKPSSLTPMVHNSIILTSATPSSPRSYASLSSFCSGDNGAVHQCHQVDPQHLVPDKEADASPICGTNECTFEHNFAGNRPTACLDSNIRHTQATQLIAVKEADSFVEAQEAGLGEMALCTEPMEAVEGAGYSSALDNEDKLSNSHFMGSSEAMGSVDLIFRIVYSPAEPRSDIKKAKVEDNWTRTVRLPWLAGTSLSAPMLPAPAFCALPQVSEPATSDSSETASQSTKARTSGDTLAHPSYTSCRDASSASPPNPPAVLGDRGCQTRRPQASLGSMQNTLEDTCHSMRSQIISRSFYGCTLD</sequence>
<dbReference type="AlphaFoldDB" id="A0A3S5B820"/>
<accession>A0A3S5B820</accession>
<evidence type="ECO:0000313" key="2">
    <source>
        <dbReference type="EMBL" id="VEL39189.1"/>
    </source>
</evidence>
<evidence type="ECO:0000256" key="1">
    <source>
        <dbReference type="SAM" id="MobiDB-lite"/>
    </source>
</evidence>
<organism evidence="2 3">
    <name type="scientific">Protopolystoma xenopodis</name>
    <dbReference type="NCBI Taxonomy" id="117903"/>
    <lineage>
        <taxon>Eukaryota</taxon>
        <taxon>Metazoa</taxon>
        <taxon>Spiralia</taxon>
        <taxon>Lophotrochozoa</taxon>
        <taxon>Platyhelminthes</taxon>
        <taxon>Monogenea</taxon>
        <taxon>Polyopisthocotylea</taxon>
        <taxon>Polystomatidea</taxon>
        <taxon>Polystomatidae</taxon>
        <taxon>Protopolystoma</taxon>
    </lineage>
</organism>
<comment type="caution">
    <text evidence="2">The sequence shown here is derived from an EMBL/GenBank/DDBJ whole genome shotgun (WGS) entry which is preliminary data.</text>
</comment>
<gene>
    <name evidence="2" type="ORF">PXEA_LOCUS32629</name>
</gene>
<reference evidence="2" key="1">
    <citation type="submission" date="2018-11" db="EMBL/GenBank/DDBJ databases">
        <authorList>
            <consortium name="Pathogen Informatics"/>
        </authorList>
    </citation>
    <scope>NUCLEOTIDE SEQUENCE</scope>
</reference>
<feature type="compositionally biased region" description="Polar residues" evidence="1">
    <location>
        <begin position="244"/>
        <end position="277"/>
    </location>
</feature>
<feature type="region of interest" description="Disordered" evidence="1">
    <location>
        <begin position="243"/>
        <end position="308"/>
    </location>
</feature>
<protein>
    <submittedName>
        <fullName evidence="2">Uncharacterized protein</fullName>
    </submittedName>
</protein>
<keyword evidence="3" id="KW-1185">Reference proteome</keyword>
<name>A0A3S5B820_9PLAT</name>